<name>A0A1M6L1S2_9FIRM</name>
<organism evidence="1 2">
    <name type="scientific">Geosporobacter subterraneus DSM 17957</name>
    <dbReference type="NCBI Taxonomy" id="1121919"/>
    <lineage>
        <taxon>Bacteria</taxon>
        <taxon>Bacillati</taxon>
        <taxon>Bacillota</taxon>
        <taxon>Clostridia</taxon>
        <taxon>Peptostreptococcales</taxon>
        <taxon>Thermotaleaceae</taxon>
        <taxon>Geosporobacter</taxon>
    </lineage>
</organism>
<gene>
    <name evidence="1" type="ORF">SAMN02745975_02564</name>
</gene>
<dbReference type="RefSeq" id="WP_242946344.1">
    <property type="nucleotide sequence ID" value="NZ_FQZV01000033.1"/>
</dbReference>
<reference evidence="2" key="1">
    <citation type="submission" date="2016-11" db="EMBL/GenBank/DDBJ databases">
        <authorList>
            <person name="Varghese N."/>
            <person name="Submissions S."/>
        </authorList>
    </citation>
    <scope>NUCLEOTIDE SEQUENCE [LARGE SCALE GENOMIC DNA]</scope>
    <source>
        <strain evidence="2">DSM 17957</strain>
    </source>
</reference>
<dbReference type="EMBL" id="FQZV01000033">
    <property type="protein sequence ID" value="SHJ65118.1"/>
    <property type="molecule type" value="Genomic_DNA"/>
</dbReference>
<evidence type="ECO:0000313" key="1">
    <source>
        <dbReference type="EMBL" id="SHJ65118.1"/>
    </source>
</evidence>
<protein>
    <submittedName>
        <fullName evidence="1">Uncharacterized protein</fullName>
    </submittedName>
</protein>
<dbReference type="STRING" id="1121919.SAMN02745975_02564"/>
<accession>A0A1M6L1S2</accession>
<dbReference type="AlphaFoldDB" id="A0A1M6L1S2"/>
<keyword evidence="2" id="KW-1185">Reference proteome</keyword>
<sequence length="115" mass="12775">MKNQIKEIILNLGADVCGVANIDRFSEAPAGFHPRNIFSDCKSVIVFGIVLPKGLTMIEPRLRCGHSIMAHAQRLIGSHQEQQKKLKGSIVAMLYRFPQTVLMNTGMQKNWKAAA</sequence>
<proteinExistence type="predicted"/>
<evidence type="ECO:0000313" key="2">
    <source>
        <dbReference type="Proteomes" id="UP000184536"/>
    </source>
</evidence>
<dbReference type="Proteomes" id="UP000184536">
    <property type="component" value="Unassembled WGS sequence"/>
</dbReference>